<evidence type="ECO:0000313" key="1">
    <source>
        <dbReference type="EMBL" id="MDK6868421.1"/>
    </source>
</evidence>
<dbReference type="Proteomes" id="UP001232113">
    <property type="component" value="Unassembled WGS sequence"/>
</dbReference>
<evidence type="ECO:0000313" key="2">
    <source>
        <dbReference type="Proteomes" id="UP001232113"/>
    </source>
</evidence>
<dbReference type="AlphaFoldDB" id="A0AAW6XNH7"/>
<dbReference type="EMBL" id="JASOLY010000007">
    <property type="protein sequence ID" value="MDK6868421.1"/>
    <property type="molecule type" value="Genomic_DNA"/>
</dbReference>
<gene>
    <name evidence="1" type="ORF">QP354_04970</name>
</gene>
<sequence>MIFRLEEELPFDMPEKLNEYWLNILKRRDFKVIEINKNSRELEYRIELMSLDDLRKFQKDIGLSLIISFEDDEDTSEVDGLIKIFGA</sequence>
<reference evidence="1" key="1">
    <citation type="submission" date="2023-05" db="EMBL/GenBank/DDBJ databases">
        <title>Cataloging the Phylogenetic Diversity of Human Bladder Bacteria.</title>
        <authorList>
            <person name="Du J."/>
        </authorList>
    </citation>
    <scope>NUCLEOTIDE SEQUENCE</scope>
    <source>
        <strain evidence="1">UMB6975B</strain>
    </source>
</reference>
<comment type="caution">
    <text evidence="1">The sequence shown here is derived from an EMBL/GenBank/DDBJ whole genome shotgun (WGS) entry which is preliminary data.</text>
</comment>
<dbReference type="RefSeq" id="WP_230954373.1">
    <property type="nucleotide sequence ID" value="NZ_JASOLY010000007.1"/>
</dbReference>
<accession>A0AAW6XNH7</accession>
<organism evidence="1 2">
    <name type="scientific">Lactobacillus paragasseri</name>
    <dbReference type="NCBI Taxonomy" id="2107999"/>
    <lineage>
        <taxon>Bacteria</taxon>
        <taxon>Bacillati</taxon>
        <taxon>Bacillota</taxon>
        <taxon>Bacilli</taxon>
        <taxon>Lactobacillales</taxon>
        <taxon>Lactobacillaceae</taxon>
        <taxon>Lactobacillus</taxon>
    </lineage>
</organism>
<protein>
    <submittedName>
        <fullName evidence="1">Uncharacterized protein</fullName>
    </submittedName>
</protein>
<name>A0AAW6XNH7_9LACO</name>
<proteinExistence type="predicted"/>